<dbReference type="PANTHER" id="PTHR10724:SF10">
    <property type="entry name" value="S1 RNA-BINDING DOMAIN-CONTAINING PROTEIN 1"/>
    <property type="match status" value="1"/>
</dbReference>
<keyword evidence="3" id="KW-1185">Reference proteome</keyword>
<dbReference type="PANTHER" id="PTHR10724">
    <property type="entry name" value="30S RIBOSOMAL PROTEIN S1"/>
    <property type="match status" value="1"/>
</dbReference>
<dbReference type="SMART" id="SM00316">
    <property type="entry name" value="S1"/>
    <property type="match status" value="2"/>
</dbReference>
<name>A0ABN9S8L8_9DINO</name>
<evidence type="ECO:0000313" key="2">
    <source>
        <dbReference type="EMBL" id="CAK0827803.1"/>
    </source>
</evidence>
<feature type="domain" description="S1 motif" evidence="1">
    <location>
        <begin position="12"/>
        <end position="80"/>
    </location>
</feature>
<comment type="caution">
    <text evidence="2">The sequence shown here is derived from an EMBL/GenBank/DDBJ whole genome shotgun (WGS) entry which is preliminary data.</text>
</comment>
<protein>
    <recommendedName>
        <fullName evidence="1">S1 motif domain-containing protein</fullName>
    </recommendedName>
</protein>
<sequence>MVEHLSRDLHVGQKLRGTVTDVGEHAAYVSVGAERLARLPRRKMSLDADPGDIRKYVKKGQEIDVWVDRLGNNRISLTMVKELLNRDHRDISEFFKVPTSQWMDGVIMSAESNGPGVFVEVQPPSGGAPQDGLISKTEVKGFPKPGDNVRVRISMLDTARDRMFLTMLE</sequence>
<dbReference type="Gene3D" id="2.40.50.140">
    <property type="entry name" value="Nucleic acid-binding proteins"/>
    <property type="match status" value="1"/>
</dbReference>
<dbReference type="InterPro" id="IPR012340">
    <property type="entry name" value="NA-bd_OB-fold"/>
</dbReference>
<dbReference type="Pfam" id="PF00575">
    <property type="entry name" value="S1"/>
    <property type="match status" value="1"/>
</dbReference>
<feature type="domain" description="S1 motif" evidence="1">
    <location>
        <begin position="100"/>
        <end position="168"/>
    </location>
</feature>
<evidence type="ECO:0000313" key="3">
    <source>
        <dbReference type="Proteomes" id="UP001189429"/>
    </source>
</evidence>
<proteinExistence type="predicted"/>
<reference evidence="2" key="1">
    <citation type="submission" date="2023-10" db="EMBL/GenBank/DDBJ databases">
        <authorList>
            <person name="Chen Y."/>
            <person name="Shah S."/>
            <person name="Dougan E. K."/>
            <person name="Thang M."/>
            <person name="Chan C."/>
        </authorList>
    </citation>
    <scope>NUCLEOTIDE SEQUENCE [LARGE SCALE GENOMIC DNA]</scope>
</reference>
<organism evidence="2 3">
    <name type="scientific">Prorocentrum cordatum</name>
    <dbReference type="NCBI Taxonomy" id="2364126"/>
    <lineage>
        <taxon>Eukaryota</taxon>
        <taxon>Sar</taxon>
        <taxon>Alveolata</taxon>
        <taxon>Dinophyceae</taxon>
        <taxon>Prorocentrales</taxon>
        <taxon>Prorocentraceae</taxon>
        <taxon>Prorocentrum</taxon>
    </lineage>
</organism>
<dbReference type="Proteomes" id="UP001189429">
    <property type="component" value="Unassembled WGS sequence"/>
</dbReference>
<dbReference type="InterPro" id="IPR050437">
    <property type="entry name" value="Ribos_protein_bS1-like"/>
</dbReference>
<dbReference type="InterPro" id="IPR003029">
    <property type="entry name" value="S1_domain"/>
</dbReference>
<dbReference type="SUPFAM" id="SSF50249">
    <property type="entry name" value="Nucleic acid-binding proteins"/>
    <property type="match status" value="1"/>
</dbReference>
<gene>
    <name evidence="2" type="ORF">PCOR1329_LOCUS27243</name>
</gene>
<accession>A0ABN9S8L8</accession>
<evidence type="ECO:0000259" key="1">
    <source>
        <dbReference type="PROSITE" id="PS50126"/>
    </source>
</evidence>
<dbReference type="PROSITE" id="PS50126">
    <property type="entry name" value="S1"/>
    <property type="match status" value="2"/>
</dbReference>
<dbReference type="EMBL" id="CAUYUJ010009835">
    <property type="protein sequence ID" value="CAK0827803.1"/>
    <property type="molecule type" value="Genomic_DNA"/>
</dbReference>